<feature type="transmembrane region" description="Helical" evidence="5">
    <location>
        <begin position="262"/>
        <end position="283"/>
    </location>
</feature>
<feature type="domain" description="Sodium/calcium exchanger membrane region" evidence="6">
    <location>
        <begin position="14"/>
        <end position="132"/>
    </location>
</feature>
<comment type="subcellular location">
    <subcellularLocation>
        <location evidence="1">Membrane</location>
        <topology evidence="1">Multi-pass membrane protein</topology>
    </subcellularLocation>
</comment>
<dbReference type="AlphaFoldDB" id="A0AAU8CZK8"/>
<keyword evidence="4 5" id="KW-0472">Membrane</keyword>
<sequence>MSLDFASFPLLLNLAIFGVCAAVVWWAGVKLATYADALANLTGLGSALIGMMILGGITSLPEVAVTVSASLSGAAALATNNLLGGVALQVVILAIGDYVLGARALSFVIGRPTVLLQGVCCCLLLAIVAIAIGVGDVAIFGVGAWSTAVLFAAGGLLWLIARQKENASWRPINLPDLWEGKDEEERPYDLRSAILLTVGAGAVIFVAGYALARTSEVLAEQTGLGANFFGATLVGAATSLPEISTVLAAVRLKRYSMAFSDIFGTNIIDVSLVFLIDAVYAGGPIFNEVGVFSQMAALLGIMLTLLYVSGLIERRDRTLGRLGIDSWAVLIVYAGGLVLLFAIR</sequence>
<feature type="transmembrane region" description="Helical" evidence="5">
    <location>
        <begin position="138"/>
        <end position="161"/>
    </location>
</feature>
<dbReference type="InterPro" id="IPR004837">
    <property type="entry name" value="NaCa_Exmemb"/>
</dbReference>
<reference evidence="7" key="1">
    <citation type="submission" date="2024-06" db="EMBL/GenBank/DDBJ databases">
        <title>Mesorhizobium karijinii sp. nov., a symbiont of the iconic Swainsona formosa from arid Australia.</title>
        <authorList>
            <person name="Hill Y.J."/>
            <person name="Watkin E.L.J."/>
            <person name="O'Hara G.W."/>
            <person name="Terpolilli J."/>
            <person name="Tye M.L."/>
            <person name="Kohlmeier M.G."/>
        </authorList>
    </citation>
    <scope>NUCLEOTIDE SEQUENCE</scope>
    <source>
        <strain evidence="7">WSM2240</strain>
    </source>
</reference>
<feature type="transmembrane region" description="Helical" evidence="5">
    <location>
        <begin position="224"/>
        <end position="250"/>
    </location>
</feature>
<evidence type="ECO:0000256" key="3">
    <source>
        <dbReference type="ARBA" id="ARBA00022989"/>
    </source>
</evidence>
<evidence type="ECO:0000256" key="2">
    <source>
        <dbReference type="ARBA" id="ARBA00022692"/>
    </source>
</evidence>
<feature type="transmembrane region" description="Helical" evidence="5">
    <location>
        <begin position="324"/>
        <end position="343"/>
    </location>
</feature>
<dbReference type="GO" id="GO:0016020">
    <property type="term" value="C:membrane"/>
    <property type="evidence" value="ECO:0007669"/>
    <property type="project" value="UniProtKB-SubCell"/>
</dbReference>
<feature type="domain" description="Sodium/calcium exchanger membrane region" evidence="6">
    <location>
        <begin position="193"/>
        <end position="340"/>
    </location>
</feature>
<evidence type="ECO:0000256" key="4">
    <source>
        <dbReference type="ARBA" id="ARBA00023136"/>
    </source>
</evidence>
<accession>A0AAU8CZK8</accession>
<proteinExistence type="predicted"/>
<gene>
    <name evidence="7" type="ORF">ABVK50_13585</name>
</gene>
<dbReference type="Pfam" id="PF01699">
    <property type="entry name" value="Na_Ca_ex"/>
    <property type="match status" value="2"/>
</dbReference>
<evidence type="ECO:0000259" key="6">
    <source>
        <dbReference type="Pfam" id="PF01699"/>
    </source>
</evidence>
<keyword evidence="2 5" id="KW-0812">Transmembrane</keyword>
<dbReference type="EMBL" id="CP159253">
    <property type="protein sequence ID" value="XCG51436.1"/>
    <property type="molecule type" value="Genomic_DNA"/>
</dbReference>
<organism evidence="7">
    <name type="scientific">Mesorhizobium sp. WSM2240</name>
    <dbReference type="NCBI Taxonomy" id="3228851"/>
    <lineage>
        <taxon>Bacteria</taxon>
        <taxon>Pseudomonadati</taxon>
        <taxon>Pseudomonadota</taxon>
        <taxon>Alphaproteobacteria</taxon>
        <taxon>Hyphomicrobiales</taxon>
        <taxon>Phyllobacteriaceae</taxon>
        <taxon>Mesorhizobium</taxon>
    </lineage>
</organism>
<protein>
    <submittedName>
        <fullName evidence="7">Sodium:calcium antiporter</fullName>
    </submittedName>
</protein>
<dbReference type="GO" id="GO:0055085">
    <property type="term" value="P:transmembrane transport"/>
    <property type="evidence" value="ECO:0007669"/>
    <property type="project" value="InterPro"/>
</dbReference>
<feature type="transmembrane region" description="Helical" evidence="5">
    <location>
        <begin position="6"/>
        <end position="26"/>
    </location>
</feature>
<evidence type="ECO:0000256" key="5">
    <source>
        <dbReference type="SAM" id="Phobius"/>
    </source>
</evidence>
<dbReference type="Gene3D" id="1.20.1420.30">
    <property type="entry name" value="NCX, central ion-binding region"/>
    <property type="match status" value="1"/>
</dbReference>
<feature type="transmembrane region" description="Helical" evidence="5">
    <location>
        <begin position="289"/>
        <end position="312"/>
    </location>
</feature>
<dbReference type="InterPro" id="IPR044880">
    <property type="entry name" value="NCX_ion-bd_dom_sf"/>
</dbReference>
<feature type="transmembrane region" description="Helical" evidence="5">
    <location>
        <begin position="38"/>
        <end position="61"/>
    </location>
</feature>
<feature type="transmembrane region" description="Helical" evidence="5">
    <location>
        <begin position="193"/>
        <end position="212"/>
    </location>
</feature>
<dbReference type="RefSeq" id="WP_353641059.1">
    <property type="nucleotide sequence ID" value="NZ_CP159253.1"/>
</dbReference>
<feature type="transmembrane region" description="Helical" evidence="5">
    <location>
        <begin position="113"/>
        <end position="132"/>
    </location>
</feature>
<evidence type="ECO:0000313" key="7">
    <source>
        <dbReference type="EMBL" id="XCG51436.1"/>
    </source>
</evidence>
<name>A0AAU8CZK8_9HYPH</name>
<evidence type="ECO:0000256" key="1">
    <source>
        <dbReference type="ARBA" id="ARBA00004141"/>
    </source>
</evidence>
<keyword evidence="3 5" id="KW-1133">Transmembrane helix</keyword>
<feature type="transmembrane region" description="Helical" evidence="5">
    <location>
        <begin position="81"/>
        <end position="101"/>
    </location>
</feature>